<dbReference type="PROSITE" id="PS51387">
    <property type="entry name" value="FAD_PCMH"/>
    <property type="match status" value="1"/>
</dbReference>
<keyword evidence="5" id="KW-0560">Oxidoreductase</keyword>
<dbReference type="PROSITE" id="PS00862">
    <property type="entry name" value="OX2_COVAL_FAD"/>
    <property type="match status" value="1"/>
</dbReference>
<protein>
    <submittedName>
        <fullName evidence="7">CIC11C00000002248</fullName>
    </submittedName>
</protein>
<reference evidence="7 8" key="1">
    <citation type="submission" date="2016-10" db="EMBL/GenBank/DDBJ databases">
        <authorList>
            <person name="de Groot N.N."/>
        </authorList>
    </citation>
    <scope>NUCLEOTIDE SEQUENCE [LARGE SCALE GENOMIC DNA]</scope>
    <source>
        <strain evidence="7 8">CBS 141442</strain>
    </source>
</reference>
<dbReference type="OrthoDB" id="407275at2759"/>
<keyword evidence="4" id="KW-0274">FAD</keyword>
<name>A0A1L0C3E4_9ASCO</name>
<evidence type="ECO:0000256" key="5">
    <source>
        <dbReference type="ARBA" id="ARBA00023002"/>
    </source>
</evidence>
<dbReference type="AlphaFoldDB" id="A0A1L0C3E4"/>
<dbReference type="GO" id="GO:0071949">
    <property type="term" value="F:FAD binding"/>
    <property type="evidence" value="ECO:0007669"/>
    <property type="project" value="InterPro"/>
</dbReference>
<comment type="similarity">
    <text evidence="2">Belongs to the oxygen-dependent FAD-linked oxidoreductase family.</text>
</comment>
<gene>
    <name evidence="7" type="ORF">SAMEA4029010_CIC11G00000002248</name>
</gene>
<evidence type="ECO:0000256" key="2">
    <source>
        <dbReference type="ARBA" id="ARBA00005466"/>
    </source>
</evidence>
<accession>A0A1L0C3E4</accession>
<evidence type="ECO:0000256" key="3">
    <source>
        <dbReference type="ARBA" id="ARBA00022630"/>
    </source>
</evidence>
<dbReference type="Gene3D" id="3.30.465.10">
    <property type="match status" value="1"/>
</dbReference>
<dbReference type="EMBL" id="LT635762">
    <property type="protein sequence ID" value="SGZ58103.1"/>
    <property type="molecule type" value="Genomic_DNA"/>
</dbReference>
<comment type="cofactor">
    <cofactor evidence="1">
        <name>FAD</name>
        <dbReference type="ChEBI" id="CHEBI:57692"/>
    </cofactor>
</comment>
<proteinExistence type="inferred from homology"/>
<sequence>MGEINTSDPEVQRLTKDIDIVWNSEPGFKELAYSRVFNFRRQDRLPVAVVKVHSEADIVNAVKLANVLDVKISVISGGHSWPVWCVRDGAILLDLGDYKEIDYNEDTETVTATTSVTGGILTKALAPKGRFFPGGHCPDVGIGGFLLQGGMGWGCRGWGWACQRIQSIKVVLADGQLVTCSRTENSDLFWLARGSGPGFPGVVVNFELKTLPIKRIFKSVYVYPANKFKEVLSWVSKTSPSADEDVETVVVSKRDPKTNEVNVIALLIAYKDTKEECLEQLDIFHSTKISGSIFETYGEETSITDEYKDQAANHPKEHYYRAENVFLDSESDPAEVLESTFTTIPNENTYCLYNSLEPLVPLEDMAVTMRSNHYIVVYTIAADEKQDQINGEWLSDKFDVLKKHSVGSYLGDSDFQKRITDFWSPEAHKRVIELRAKFDPKRRICGFLQGSDESKNNDI</sequence>
<dbReference type="Proteomes" id="UP000182334">
    <property type="component" value="Chromosome VII"/>
</dbReference>
<dbReference type="InterPro" id="IPR006093">
    <property type="entry name" value="Oxy_OxRdtase_FAD_BS"/>
</dbReference>
<dbReference type="InterPro" id="IPR016166">
    <property type="entry name" value="FAD-bd_PCMH"/>
</dbReference>
<dbReference type="Gene3D" id="3.30.43.10">
    <property type="entry name" value="Uridine Diphospho-n-acetylenolpyruvylglucosamine Reductase, domain 2"/>
    <property type="match status" value="1"/>
</dbReference>
<dbReference type="InterPro" id="IPR016167">
    <property type="entry name" value="FAD-bd_PCMH_sub1"/>
</dbReference>
<evidence type="ECO:0000256" key="4">
    <source>
        <dbReference type="ARBA" id="ARBA00022827"/>
    </source>
</evidence>
<dbReference type="GO" id="GO:0016491">
    <property type="term" value="F:oxidoreductase activity"/>
    <property type="evidence" value="ECO:0007669"/>
    <property type="project" value="UniProtKB-KW"/>
</dbReference>
<dbReference type="SUPFAM" id="SSF56176">
    <property type="entry name" value="FAD-binding/transporter-associated domain-like"/>
    <property type="match status" value="1"/>
</dbReference>
<dbReference type="STRING" id="45354.A0A1L0C3E4"/>
<evidence type="ECO:0000256" key="1">
    <source>
        <dbReference type="ARBA" id="ARBA00001974"/>
    </source>
</evidence>
<dbReference type="InterPro" id="IPR016169">
    <property type="entry name" value="FAD-bd_PCMH_sub2"/>
</dbReference>
<keyword evidence="8" id="KW-1185">Reference proteome</keyword>
<evidence type="ECO:0000313" key="7">
    <source>
        <dbReference type="EMBL" id="SGZ58103.1"/>
    </source>
</evidence>
<dbReference type="Pfam" id="PF01565">
    <property type="entry name" value="FAD_binding_4"/>
    <property type="match status" value="1"/>
</dbReference>
<dbReference type="InterPro" id="IPR006094">
    <property type="entry name" value="Oxid_FAD_bind_N"/>
</dbReference>
<dbReference type="PANTHER" id="PTHR42973">
    <property type="entry name" value="BINDING OXIDOREDUCTASE, PUTATIVE (AFU_ORTHOLOGUE AFUA_1G17690)-RELATED"/>
    <property type="match status" value="1"/>
</dbReference>
<organism evidence="7 8">
    <name type="scientific">Sungouiella intermedia</name>
    <dbReference type="NCBI Taxonomy" id="45354"/>
    <lineage>
        <taxon>Eukaryota</taxon>
        <taxon>Fungi</taxon>
        <taxon>Dikarya</taxon>
        <taxon>Ascomycota</taxon>
        <taxon>Saccharomycotina</taxon>
        <taxon>Pichiomycetes</taxon>
        <taxon>Metschnikowiaceae</taxon>
        <taxon>Sungouiella</taxon>
    </lineage>
</organism>
<feature type="domain" description="FAD-binding PCMH-type" evidence="6">
    <location>
        <begin position="42"/>
        <end position="213"/>
    </location>
</feature>
<dbReference type="InterPro" id="IPR050416">
    <property type="entry name" value="FAD-linked_Oxidoreductase"/>
</dbReference>
<evidence type="ECO:0000259" key="6">
    <source>
        <dbReference type="PROSITE" id="PS51387"/>
    </source>
</evidence>
<evidence type="ECO:0000313" key="8">
    <source>
        <dbReference type="Proteomes" id="UP000182334"/>
    </source>
</evidence>
<keyword evidence="3" id="KW-0285">Flavoprotein</keyword>
<dbReference type="Gene3D" id="3.40.462.20">
    <property type="match status" value="1"/>
</dbReference>
<dbReference type="InterPro" id="IPR036318">
    <property type="entry name" value="FAD-bd_PCMH-like_sf"/>
</dbReference>
<dbReference type="PANTHER" id="PTHR42973:SF39">
    <property type="entry name" value="FAD-BINDING PCMH-TYPE DOMAIN-CONTAINING PROTEIN"/>
    <property type="match status" value="1"/>
</dbReference>